<evidence type="ECO:0000313" key="2">
    <source>
        <dbReference type="EMBL" id="CAF3984991.1"/>
    </source>
</evidence>
<organism evidence="1 3">
    <name type="scientific">Didymodactylos carnosus</name>
    <dbReference type="NCBI Taxonomy" id="1234261"/>
    <lineage>
        <taxon>Eukaryota</taxon>
        <taxon>Metazoa</taxon>
        <taxon>Spiralia</taxon>
        <taxon>Gnathifera</taxon>
        <taxon>Rotifera</taxon>
        <taxon>Eurotatoria</taxon>
        <taxon>Bdelloidea</taxon>
        <taxon>Philodinida</taxon>
        <taxon>Philodinidae</taxon>
        <taxon>Didymodactylos</taxon>
    </lineage>
</organism>
<name>A0A8S2EL46_9BILA</name>
<evidence type="ECO:0000313" key="3">
    <source>
        <dbReference type="Proteomes" id="UP000677228"/>
    </source>
</evidence>
<dbReference type="EMBL" id="CAJOBA010034419">
    <property type="protein sequence ID" value="CAF3984991.1"/>
    <property type="molecule type" value="Genomic_DNA"/>
</dbReference>
<comment type="caution">
    <text evidence="1">The sequence shown here is derived from an EMBL/GenBank/DDBJ whole genome shotgun (WGS) entry which is preliminary data.</text>
</comment>
<dbReference type="AlphaFoldDB" id="A0A8S2EL46"/>
<protein>
    <submittedName>
        <fullName evidence="1">Uncharacterized protein</fullName>
    </submittedName>
</protein>
<sequence>MNFSIIGGKHDILETCSSQPSIADEQCKSYHEGMTNENHEIQFIAPNTEKVTSIGRSCDEYVSDEVFLTEIREQLSDMKEQITKILETCDEQLQIMETSEDIGHLQKQLFLLISYSIVSKI</sequence>
<gene>
    <name evidence="1" type="ORF">OVA965_LOCUS22707</name>
    <name evidence="2" type="ORF">TMI583_LOCUS23420</name>
</gene>
<accession>A0A8S2EL46</accession>
<evidence type="ECO:0000313" key="1">
    <source>
        <dbReference type="EMBL" id="CAF1173764.1"/>
    </source>
</evidence>
<dbReference type="EMBL" id="CAJNOK010012896">
    <property type="protein sequence ID" value="CAF1173764.1"/>
    <property type="molecule type" value="Genomic_DNA"/>
</dbReference>
<dbReference type="Proteomes" id="UP000682733">
    <property type="component" value="Unassembled WGS sequence"/>
</dbReference>
<proteinExistence type="predicted"/>
<reference evidence="1" key="1">
    <citation type="submission" date="2021-02" db="EMBL/GenBank/DDBJ databases">
        <authorList>
            <person name="Nowell W R."/>
        </authorList>
    </citation>
    <scope>NUCLEOTIDE SEQUENCE</scope>
</reference>
<dbReference type="Proteomes" id="UP000677228">
    <property type="component" value="Unassembled WGS sequence"/>
</dbReference>